<gene>
    <name evidence="4" type="ORF">HX018_08805</name>
</gene>
<feature type="domain" description="HTH cro/C1-type" evidence="3">
    <location>
        <begin position="220"/>
        <end position="274"/>
    </location>
</feature>
<evidence type="ECO:0000313" key="4">
    <source>
        <dbReference type="EMBL" id="MDM1048335.1"/>
    </source>
</evidence>
<dbReference type="EMBL" id="JACAGK010000020">
    <property type="protein sequence ID" value="MDM1048335.1"/>
    <property type="molecule type" value="Genomic_DNA"/>
</dbReference>
<dbReference type="InterPro" id="IPR010982">
    <property type="entry name" value="Lambda_DNA-bd_dom_sf"/>
</dbReference>
<dbReference type="PANTHER" id="PTHR46558">
    <property type="entry name" value="TRACRIPTIONAL REGULATORY PROTEIN-RELATED-RELATED"/>
    <property type="match status" value="1"/>
</dbReference>
<reference evidence="4" key="1">
    <citation type="submission" date="2020-06" db="EMBL/GenBank/DDBJ databases">
        <authorList>
            <person name="Dong N."/>
        </authorList>
    </citation>
    <scope>NUCLEOTIDE SEQUENCE</scope>
    <source>
        <strain evidence="4">R1692</strain>
    </source>
</reference>
<keyword evidence="5" id="KW-1185">Reference proteome</keyword>
<evidence type="ECO:0000313" key="5">
    <source>
        <dbReference type="Proteomes" id="UP001170954"/>
    </source>
</evidence>
<dbReference type="SMART" id="SM00530">
    <property type="entry name" value="HTH_XRE"/>
    <property type="match status" value="2"/>
</dbReference>
<name>A0ABT7NMG2_9SPHI</name>
<dbReference type="CDD" id="cd00093">
    <property type="entry name" value="HTH_XRE"/>
    <property type="match status" value="2"/>
</dbReference>
<evidence type="ECO:0000256" key="1">
    <source>
        <dbReference type="ARBA" id="ARBA00023125"/>
    </source>
</evidence>
<organism evidence="4 5">
    <name type="scientific">Sphingobacterium hotanense</name>
    <dbReference type="NCBI Taxonomy" id="649196"/>
    <lineage>
        <taxon>Bacteria</taxon>
        <taxon>Pseudomonadati</taxon>
        <taxon>Bacteroidota</taxon>
        <taxon>Sphingobacteriia</taxon>
        <taxon>Sphingobacteriales</taxon>
        <taxon>Sphingobacteriaceae</taxon>
        <taxon>Sphingobacterium</taxon>
    </lineage>
</organism>
<comment type="caution">
    <text evidence="4">The sequence shown here is derived from an EMBL/GenBank/DDBJ whole genome shotgun (WGS) entry which is preliminary data.</text>
</comment>
<keyword evidence="2" id="KW-0175">Coiled coil</keyword>
<dbReference type="InterPro" id="IPR001387">
    <property type="entry name" value="Cro/C1-type_HTH"/>
</dbReference>
<accession>A0ABT7NMG2</accession>
<dbReference type="Pfam" id="PF01381">
    <property type="entry name" value="HTH_3"/>
    <property type="match status" value="1"/>
</dbReference>
<protein>
    <submittedName>
        <fullName evidence="4">Helix-turn-helix transcriptional regulator</fullName>
    </submittedName>
</protein>
<feature type="coiled-coil region" evidence="2">
    <location>
        <begin position="54"/>
        <end position="123"/>
    </location>
</feature>
<keyword evidence="1" id="KW-0238">DNA-binding</keyword>
<proteinExistence type="predicted"/>
<reference evidence="4" key="2">
    <citation type="journal article" date="2022" name="Sci. Total Environ.">
        <title>Prevalence, transmission, and molecular epidemiology of tet(X)-positive bacteria among humans, animals, and environmental niches in China: An epidemiological, and genomic-based study.</title>
        <authorList>
            <person name="Dong N."/>
            <person name="Zeng Y."/>
            <person name="Cai C."/>
            <person name="Sun C."/>
            <person name="Lu J."/>
            <person name="Liu C."/>
            <person name="Zhou H."/>
            <person name="Sun Q."/>
            <person name="Shu L."/>
            <person name="Wang H."/>
            <person name="Wang Y."/>
            <person name="Wang S."/>
            <person name="Wu C."/>
            <person name="Chan E.W."/>
            <person name="Chen G."/>
            <person name="Shen Z."/>
            <person name="Chen S."/>
            <person name="Zhang R."/>
        </authorList>
    </citation>
    <scope>NUCLEOTIDE SEQUENCE</scope>
    <source>
        <strain evidence="4">R1692</strain>
    </source>
</reference>
<dbReference type="PROSITE" id="PS50943">
    <property type="entry name" value="HTH_CROC1"/>
    <property type="match status" value="1"/>
</dbReference>
<sequence>MKKMYVKRTKVYQCKDCRVKIAISDIEGMFWGFLSDCLSNIELSKINENSNSLLGKKQALLEETKSEKATLETKINRCTEMRMDGEITKENFTANFYLLKTQLANLEELLKNLRSEMDSEMHQIALGKDLFNEIQLLVYNWTDMAFARKRSIIETVTKEILVSKNDIIIEFSINLQKLLGDRKFQHNSPLVLPSLLFKLEFRKPIHQNYPQNPTTIGEHLRKKRIDSDLSQAELAKILGVSTDCLTYWENNRSSPQITYYPRIHHFLGFYTTTFNETKFCDLLRSYRWKDGFSFRALGSLLKVDATTVRAWEKGLSLPSRKMNEKLVAVFGDSFSKIKY</sequence>
<dbReference type="PANTHER" id="PTHR46558:SF11">
    <property type="entry name" value="HTH-TYPE TRANSCRIPTIONAL REGULATOR XRE"/>
    <property type="match status" value="1"/>
</dbReference>
<dbReference type="SUPFAM" id="SSF47413">
    <property type="entry name" value="lambda repressor-like DNA-binding domains"/>
    <property type="match status" value="2"/>
</dbReference>
<dbReference type="Proteomes" id="UP001170954">
    <property type="component" value="Unassembled WGS sequence"/>
</dbReference>
<evidence type="ECO:0000259" key="3">
    <source>
        <dbReference type="PROSITE" id="PS50943"/>
    </source>
</evidence>
<evidence type="ECO:0000256" key="2">
    <source>
        <dbReference type="SAM" id="Coils"/>
    </source>
</evidence>
<dbReference type="Gene3D" id="1.10.260.40">
    <property type="entry name" value="lambda repressor-like DNA-binding domains"/>
    <property type="match status" value="1"/>
</dbReference>